<evidence type="ECO:0000256" key="1">
    <source>
        <dbReference type="SAM" id="MobiDB-lite"/>
    </source>
</evidence>
<feature type="region of interest" description="Disordered" evidence="1">
    <location>
        <begin position="41"/>
        <end position="81"/>
    </location>
</feature>
<protein>
    <recommendedName>
        <fullName evidence="5">ATP/GTP-binding protein</fullName>
    </recommendedName>
</protein>
<evidence type="ECO:0008006" key="5">
    <source>
        <dbReference type="Google" id="ProtNLM"/>
    </source>
</evidence>
<dbReference type="EMBL" id="JBGEHV010000064">
    <property type="protein sequence ID" value="MEY8042739.1"/>
    <property type="molecule type" value="Genomic_DNA"/>
</dbReference>
<reference evidence="3 4" key="1">
    <citation type="submission" date="2024-08" db="EMBL/GenBank/DDBJ databases">
        <title>Genome mining of Saccharopolyspora cebuensis PGLac3 from Nigerian medicinal plant.</title>
        <authorList>
            <person name="Ezeobiora C.E."/>
            <person name="Igbokwe N.H."/>
            <person name="Amin D.H."/>
            <person name="Mendie U.E."/>
        </authorList>
    </citation>
    <scope>NUCLEOTIDE SEQUENCE [LARGE SCALE GENOMIC DNA]</scope>
    <source>
        <strain evidence="3 4">PGLac3</strain>
    </source>
</reference>
<evidence type="ECO:0000313" key="4">
    <source>
        <dbReference type="Proteomes" id="UP001564626"/>
    </source>
</evidence>
<sequence>MRPRNLVLLAAGLSVAGVAPLPAVADELLVVPGDHQSLYGSPSITLGAQTDGAPPSVGRPDSSGTAPGADGPAPPWGLSFTTAGPGIPEMFTITPELHFPDFGAIPSAPPSPGVLAVEAAGQLQLPLPTPSHSPDLRLRDGRAATVVGEHTWFWTDSAVWHPHTQRVQAGPVWVEVLATPTTLTFDPGNGQQPVSCPGPGTPYDRAFGLHAASPDCDVVYERSSVGQPGEQVRARWAITWEVSWRGFDGTAPVSGTLPAMTSRAEAELAVVEAQALITQ</sequence>
<dbReference type="RefSeq" id="WP_369775526.1">
    <property type="nucleotide sequence ID" value="NZ_JBGEHV010000064.1"/>
</dbReference>
<gene>
    <name evidence="3" type="ORF">AB8O55_25315</name>
</gene>
<keyword evidence="4" id="KW-1185">Reference proteome</keyword>
<feature type="signal peptide" evidence="2">
    <location>
        <begin position="1"/>
        <end position="25"/>
    </location>
</feature>
<name>A0ABV4CNR2_9PSEU</name>
<feature type="chain" id="PRO_5046161592" description="ATP/GTP-binding protein" evidence="2">
    <location>
        <begin position="26"/>
        <end position="279"/>
    </location>
</feature>
<evidence type="ECO:0000313" key="3">
    <source>
        <dbReference type="EMBL" id="MEY8042739.1"/>
    </source>
</evidence>
<keyword evidence="2" id="KW-0732">Signal</keyword>
<comment type="caution">
    <text evidence="3">The sequence shown here is derived from an EMBL/GenBank/DDBJ whole genome shotgun (WGS) entry which is preliminary data.</text>
</comment>
<evidence type="ECO:0000256" key="2">
    <source>
        <dbReference type="SAM" id="SignalP"/>
    </source>
</evidence>
<proteinExistence type="predicted"/>
<accession>A0ABV4CNR2</accession>
<dbReference type="Proteomes" id="UP001564626">
    <property type="component" value="Unassembled WGS sequence"/>
</dbReference>
<organism evidence="3 4">
    <name type="scientific">Saccharopolyspora cebuensis</name>
    <dbReference type="NCBI Taxonomy" id="418759"/>
    <lineage>
        <taxon>Bacteria</taxon>
        <taxon>Bacillati</taxon>
        <taxon>Actinomycetota</taxon>
        <taxon>Actinomycetes</taxon>
        <taxon>Pseudonocardiales</taxon>
        <taxon>Pseudonocardiaceae</taxon>
        <taxon>Saccharopolyspora</taxon>
    </lineage>
</organism>